<dbReference type="PANTHER" id="PTHR33371">
    <property type="entry name" value="INTERMEMBRANE PHOSPHOLIPID TRANSPORT SYSTEM BINDING PROTEIN MLAD-RELATED"/>
    <property type="match status" value="1"/>
</dbReference>
<dbReference type="InterPro" id="IPR003399">
    <property type="entry name" value="Mce/MlaD"/>
</dbReference>
<evidence type="ECO:0000259" key="3">
    <source>
        <dbReference type="Pfam" id="PF02470"/>
    </source>
</evidence>
<evidence type="ECO:0000313" key="4">
    <source>
        <dbReference type="EMBL" id="UTI65421.1"/>
    </source>
</evidence>
<gene>
    <name evidence="4" type="ORF">NBH00_04210</name>
</gene>
<evidence type="ECO:0000313" key="5">
    <source>
        <dbReference type="Proteomes" id="UP001056035"/>
    </source>
</evidence>
<name>A0ABY5DTR4_9ACTN</name>
<keyword evidence="5" id="KW-1185">Reference proteome</keyword>
<dbReference type="InterPro" id="IPR052336">
    <property type="entry name" value="MlaD_Phospholipid_Transporter"/>
</dbReference>
<keyword evidence="2" id="KW-0472">Membrane</keyword>
<protein>
    <submittedName>
        <fullName evidence="4">MlaD family protein</fullName>
    </submittedName>
</protein>
<proteinExistence type="predicted"/>
<feature type="compositionally biased region" description="Polar residues" evidence="1">
    <location>
        <begin position="450"/>
        <end position="466"/>
    </location>
</feature>
<feature type="transmembrane region" description="Helical" evidence="2">
    <location>
        <begin position="21"/>
        <end position="42"/>
    </location>
</feature>
<evidence type="ECO:0000256" key="2">
    <source>
        <dbReference type="SAM" id="Phobius"/>
    </source>
</evidence>
<dbReference type="Pfam" id="PF02470">
    <property type="entry name" value="MlaD"/>
    <property type="match status" value="1"/>
</dbReference>
<dbReference type="RefSeq" id="WP_254572102.1">
    <property type="nucleotide sequence ID" value="NZ_CP098502.1"/>
</dbReference>
<dbReference type="PANTHER" id="PTHR33371:SF4">
    <property type="entry name" value="INTERMEMBRANE PHOSPHOLIPID TRANSPORT SYSTEM BINDING PROTEIN MLAD"/>
    <property type="match status" value="1"/>
</dbReference>
<keyword evidence="2" id="KW-0812">Transmembrane</keyword>
<sequence>MAISTKKRQFGRPVGQTRGRAFMASIGVAGLLLAALTFYIGYEAAYQVPGRGYYNLHAKFKDANNLANHYEIRMSGVRVGQVLNPHAEHGIAVVDLKLSDKYKPLPADSKLQVRLRSAVGVRYLEIIPGTSKAGLPEGATIPTTQVEPSVALDQVLGTFDPKTRAATSTLLQELGNGVDGRGTDLNDVVRDTPRLLTDLRGISNSITSRPGDAFGGFIHNGAAMVKGFSDARFDIVDGFRPQRQTLQVFTDQKAGVQGTLDEAGPTLATARAQLPNIDRLVSETADFATRARPLLAAAPSSLQRTTTLLKTSSQGLKDTRATLDLAKRAVDPTLGLLGSVRPALPTTDDFLNQLNPQLQVISPRYCDVGNTILSWGQFLNNGNETETSIRFNLSALRPEVLGGQGPGVNNEGLIHRGSYHGPCDPATNTGGHGLQAPLPGKIVNAGATPFNDTTNPPYETNPNVVSRASDFDAPGGR</sequence>
<feature type="domain" description="Mce/MlaD" evidence="3">
    <location>
        <begin position="53"/>
        <end position="129"/>
    </location>
</feature>
<dbReference type="EMBL" id="CP098502">
    <property type="protein sequence ID" value="UTI65421.1"/>
    <property type="molecule type" value="Genomic_DNA"/>
</dbReference>
<feature type="region of interest" description="Disordered" evidence="1">
    <location>
        <begin position="445"/>
        <end position="477"/>
    </location>
</feature>
<accession>A0ABY5DTR4</accession>
<dbReference type="Proteomes" id="UP001056035">
    <property type="component" value="Chromosome"/>
</dbReference>
<evidence type="ECO:0000256" key="1">
    <source>
        <dbReference type="SAM" id="MobiDB-lite"/>
    </source>
</evidence>
<reference evidence="4 5" key="1">
    <citation type="submission" date="2022-06" db="EMBL/GenBank/DDBJ databases">
        <title>Paraconexibacter antarcticus.</title>
        <authorList>
            <person name="Kim C.S."/>
        </authorList>
    </citation>
    <scope>NUCLEOTIDE SEQUENCE [LARGE SCALE GENOMIC DNA]</scope>
    <source>
        <strain evidence="4 5">02-257</strain>
    </source>
</reference>
<keyword evidence="2" id="KW-1133">Transmembrane helix</keyword>
<organism evidence="4 5">
    <name type="scientific">Paraconexibacter antarcticus</name>
    <dbReference type="NCBI Taxonomy" id="2949664"/>
    <lineage>
        <taxon>Bacteria</taxon>
        <taxon>Bacillati</taxon>
        <taxon>Actinomycetota</taxon>
        <taxon>Thermoleophilia</taxon>
        <taxon>Solirubrobacterales</taxon>
        <taxon>Paraconexibacteraceae</taxon>
        <taxon>Paraconexibacter</taxon>
    </lineage>
</organism>